<comment type="caution">
    <text evidence="2">The sequence shown here is derived from an EMBL/GenBank/DDBJ whole genome shotgun (WGS) entry which is preliminary data.</text>
</comment>
<protein>
    <recommendedName>
        <fullName evidence="4">DUF2891 domain-containing protein</fullName>
    </recommendedName>
</protein>
<dbReference type="RefSeq" id="WP_088252029.1">
    <property type="nucleotide sequence ID" value="NZ_NIDE01000001.1"/>
</dbReference>
<dbReference type="InterPro" id="IPR021365">
    <property type="entry name" value="DUF2891"/>
</dbReference>
<sequence length="353" mass="38961">MPATHSAEPTPAPKQAGSLTKEQASAFARLALKGIDKEYPHKPGVVWAAAADIKNPKALHPAFHGCYDWHSSVHGHWLLASVLKRFPDMAEAKQIRTILGQHLTAENLKTEAAYFTRADAKSFERPYGWTWLLKLAEELHDWDDADARNWSANLKPLAELIASRYVEFFPKQTYPIRSGVHSNTAFGLSFAHDYARTVGDKKLQAAIENRARAYFGADENAPARWEPDGADFLSPSLCEADLMRRVLPAAEFRVWLSKYLPGAAKGEPASLFAPATVTDRTDPQLVHLDGLNLSRAWCMKGIASVLSVDDPVRTKLLESASKHAEAGLKHVASGDYAGEHWLASFATHMLSVE</sequence>
<evidence type="ECO:0000313" key="3">
    <source>
        <dbReference type="Proteomes" id="UP000214646"/>
    </source>
</evidence>
<organism evidence="2 3">
    <name type="scientific">Fimbriiglobus ruber</name>
    <dbReference type="NCBI Taxonomy" id="1908690"/>
    <lineage>
        <taxon>Bacteria</taxon>
        <taxon>Pseudomonadati</taxon>
        <taxon>Planctomycetota</taxon>
        <taxon>Planctomycetia</taxon>
        <taxon>Gemmatales</taxon>
        <taxon>Gemmataceae</taxon>
        <taxon>Fimbriiglobus</taxon>
    </lineage>
</organism>
<reference evidence="3" key="1">
    <citation type="submission" date="2017-06" db="EMBL/GenBank/DDBJ databases">
        <title>Genome analysis of Fimbriiglobus ruber SP5, the first member of the order Planctomycetales with confirmed chitinolytic capability.</title>
        <authorList>
            <person name="Ravin N.V."/>
            <person name="Rakitin A.L."/>
            <person name="Ivanova A.A."/>
            <person name="Beletsky A.V."/>
            <person name="Kulichevskaya I.S."/>
            <person name="Mardanov A.V."/>
            <person name="Dedysh S.N."/>
        </authorList>
    </citation>
    <scope>NUCLEOTIDE SEQUENCE [LARGE SCALE GENOMIC DNA]</scope>
    <source>
        <strain evidence="3">SP5</strain>
    </source>
</reference>
<accession>A0A225E520</accession>
<dbReference type="OrthoDB" id="9779797at2"/>
<keyword evidence="3" id="KW-1185">Reference proteome</keyword>
<feature type="region of interest" description="Disordered" evidence="1">
    <location>
        <begin position="1"/>
        <end position="20"/>
    </location>
</feature>
<dbReference type="Pfam" id="PF11199">
    <property type="entry name" value="DUF2891"/>
    <property type="match status" value="1"/>
</dbReference>
<evidence type="ECO:0000313" key="2">
    <source>
        <dbReference type="EMBL" id="OWK46854.1"/>
    </source>
</evidence>
<evidence type="ECO:0000256" key="1">
    <source>
        <dbReference type="SAM" id="MobiDB-lite"/>
    </source>
</evidence>
<dbReference type="EMBL" id="NIDE01000001">
    <property type="protein sequence ID" value="OWK46854.1"/>
    <property type="molecule type" value="Genomic_DNA"/>
</dbReference>
<gene>
    <name evidence="2" type="ORF">FRUB_00553</name>
</gene>
<evidence type="ECO:0008006" key="4">
    <source>
        <dbReference type="Google" id="ProtNLM"/>
    </source>
</evidence>
<dbReference type="AlphaFoldDB" id="A0A225E520"/>
<name>A0A225E520_9BACT</name>
<proteinExistence type="predicted"/>
<dbReference type="Proteomes" id="UP000214646">
    <property type="component" value="Unassembled WGS sequence"/>
</dbReference>